<evidence type="ECO:0000313" key="10">
    <source>
        <dbReference type="Proteomes" id="UP000429229"/>
    </source>
</evidence>
<name>A0A6I4U4F5_9SPHN</name>
<reference evidence="9 10" key="1">
    <citation type="submission" date="2019-12" db="EMBL/GenBank/DDBJ databases">
        <title>Genomic-based taxomic classification of the family Erythrobacteraceae.</title>
        <authorList>
            <person name="Xu L."/>
        </authorList>
    </citation>
    <scope>NUCLEOTIDE SEQUENCE [LARGE SCALE GENOMIC DNA]</scope>
    <source>
        <strain evidence="9 10">LMG 29519</strain>
    </source>
</reference>
<dbReference type="OrthoDB" id="9809144at2"/>
<keyword evidence="10" id="KW-1185">Reference proteome</keyword>
<feature type="region of interest" description="Disordered" evidence="7">
    <location>
        <begin position="1"/>
        <end position="49"/>
    </location>
</feature>
<keyword evidence="4" id="KW-0378">Hydrolase</keyword>
<dbReference type="GO" id="GO:0006508">
    <property type="term" value="P:proteolysis"/>
    <property type="evidence" value="ECO:0007669"/>
    <property type="project" value="UniProtKB-KW"/>
</dbReference>
<comment type="caution">
    <text evidence="9">The sequence shown here is derived from an EMBL/GenBank/DDBJ whole genome shotgun (WGS) entry which is preliminary data.</text>
</comment>
<accession>A0A6I4U4F5</accession>
<dbReference type="Proteomes" id="UP000429229">
    <property type="component" value="Unassembled WGS sequence"/>
</dbReference>
<dbReference type="Pfam" id="PF01551">
    <property type="entry name" value="Peptidase_M23"/>
    <property type="match status" value="1"/>
</dbReference>
<keyword evidence="5" id="KW-0862">Zinc</keyword>
<dbReference type="GO" id="GO:0046872">
    <property type="term" value="F:metal ion binding"/>
    <property type="evidence" value="ECO:0007669"/>
    <property type="project" value="UniProtKB-KW"/>
</dbReference>
<dbReference type="PANTHER" id="PTHR21666:SF288">
    <property type="entry name" value="CELL DIVISION PROTEIN YTFB"/>
    <property type="match status" value="1"/>
</dbReference>
<dbReference type="AlphaFoldDB" id="A0A6I4U4F5"/>
<evidence type="ECO:0000256" key="1">
    <source>
        <dbReference type="ARBA" id="ARBA00001947"/>
    </source>
</evidence>
<organism evidence="9 10">
    <name type="scientific">Alteriqipengyuania halimionae</name>
    <dbReference type="NCBI Taxonomy" id="1926630"/>
    <lineage>
        <taxon>Bacteria</taxon>
        <taxon>Pseudomonadati</taxon>
        <taxon>Pseudomonadota</taxon>
        <taxon>Alphaproteobacteria</taxon>
        <taxon>Sphingomonadales</taxon>
        <taxon>Erythrobacteraceae</taxon>
        <taxon>Alteriqipengyuania</taxon>
    </lineage>
</organism>
<comment type="cofactor">
    <cofactor evidence="1">
        <name>Zn(2+)</name>
        <dbReference type="ChEBI" id="CHEBI:29105"/>
    </cofactor>
</comment>
<feature type="compositionally biased region" description="Basic and acidic residues" evidence="7">
    <location>
        <begin position="1"/>
        <end position="48"/>
    </location>
</feature>
<dbReference type="InterPro" id="IPR050570">
    <property type="entry name" value="Cell_wall_metabolism_enzyme"/>
</dbReference>
<dbReference type="InterPro" id="IPR011055">
    <property type="entry name" value="Dup_hybrid_motif"/>
</dbReference>
<proteinExistence type="predicted"/>
<dbReference type="EMBL" id="WTYR01000001">
    <property type="protein sequence ID" value="MXP10890.1"/>
    <property type="molecule type" value="Genomic_DNA"/>
</dbReference>
<evidence type="ECO:0000256" key="3">
    <source>
        <dbReference type="ARBA" id="ARBA00022723"/>
    </source>
</evidence>
<evidence type="ECO:0000256" key="4">
    <source>
        <dbReference type="ARBA" id="ARBA00022801"/>
    </source>
</evidence>
<dbReference type="Gene3D" id="2.70.70.10">
    <property type="entry name" value="Glucose Permease (Domain IIA)"/>
    <property type="match status" value="1"/>
</dbReference>
<evidence type="ECO:0000313" key="9">
    <source>
        <dbReference type="EMBL" id="MXP10890.1"/>
    </source>
</evidence>
<keyword evidence="2" id="KW-0645">Protease</keyword>
<sequence>MPRADEDAASAREAIARARTQAREAAERGDRLEREAAESDEAAEKSAREAAALAARVQQAEAERVLAEAQLRTVARERARLESDLAARQRPLMGLTAALQRLSRSPPAFSLLRPGTVEDTVRARALMASTLPVIERRTSALRKEIAAIQGIEAREQAAAERLRATKTRLATRRRELLALETEQRLASRRLGNDAAREEERALALAEEARDLDELVEGFDRSAALRSRLARLPGPKIRPAQPDAAVASPVIPSPTSSERPNEAAPQPYILPANGRLARGFGGVSRGVTLAVEPGAAVTAPGAGRIAFAGPYSGYGRIVIIEHGGGWTSLVTGLGRLDVDVGNDVVAGGSLGVADPRLGQVMLELRRDGETVNPLAQVR</sequence>
<dbReference type="InterPro" id="IPR016047">
    <property type="entry name" value="M23ase_b-sheet_dom"/>
</dbReference>
<evidence type="ECO:0000256" key="7">
    <source>
        <dbReference type="SAM" id="MobiDB-lite"/>
    </source>
</evidence>
<dbReference type="SUPFAM" id="SSF51261">
    <property type="entry name" value="Duplicated hybrid motif"/>
    <property type="match status" value="1"/>
</dbReference>
<keyword evidence="3" id="KW-0479">Metal-binding</keyword>
<dbReference type="PANTHER" id="PTHR21666">
    <property type="entry name" value="PEPTIDASE-RELATED"/>
    <property type="match status" value="1"/>
</dbReference>
<dbReference type="CDD" id="cd12797">
    <property type="entry name" value="M23_peptidase"/>
    <property type="match status" value="1"/>
</dbReference>
<protein>
    <submittedName>
        <fullName evidence="9">Peptidoglycan DD-metalloendopeptidase family protein</fullName>
    </submittedName>
</protein>
<keyword evidence="6" id="KW-0482">Metalloprotease</keyword>
<feature type="domain" description="M23ase beta-sheet core" evidence="8">
    <location>
        <begin position="283"/>
        <end position="372"/>
    </location>
</feature>
<evidence type="ECO:0000256" key="6">
    <source>
        <dbReference type="ARBA" id="ARBA00023049"/>
    </source>
</evidence>
<evidence type="ECO:0000256" key="2">
    <source>
        <dbReference type="ARBA" id="ARBA00022670"/>
    </source>
</evidence>
<feature type="region of interest" description="Disordered" evidence="7">
    <location>
        <begin position="233"/>
        <end position="266"/>
    </location>
</feature>
<evidence type="ECO:0000259" key="8">
    <source>
        <dbReference type="Pfam" id="PF01551"/>
    </source>
</evidence>
<dbReference type="GO" id="GO:0004222">
    <property type="term" value="F:metalloendopeptidase activity"/>
    <property type="evidence" value="ECO:0007669"/>
    <property type="project" value="TreeGrafter"/>
</dbReference>
<gene>
    <name evidence="9" type="ORF">GRI68_11940</name>
</gene>
<evidence type="ECO:0000256" key="5">
    <source>
        <dbReference type="ARBA" id="ARBA00022833"/>
    </source>
</evidence>